<dbReference type="EC" id="4.6.1.1" evidence="3"/>
<name>A0ABV2QBB3_9BURK</name>
<dbReference type="InterPro" id="IPR001054">
    <property type="entry name" value="A/G_cyclase"/>
</dbReference>
<dbReference type="PROSITE" id="PS50125">
    <property type="entry name" value="GUANYLATE_CYCLASE_2"/>
    <property type="match status" value="1"/>
</dbReference>
<dbReference type="Proteomes" id="UP001549320">
    <property type="component" value="Unassembled WGS sequence"/>
</dbReference>
<dbReference type="SMART" id="SM00044">
    <property type="entry name" value="CYCc"/>
    <property type="match status" value="1"/>
</dbReference>
<dbReference type="CDD" id="cd07302">
    <property type="entry name" value="CHD"/>
    <property type="match status" value="1"/>
</dbReference>
<feature type="transmembrane region" description="Helical" evidence="1">
    <location>
        <begin position="399"/>
        <end position="422"/>
    </location>
</feature>
<evidence type="ECO:0000313" key="4">
    <source>
        <dbReference type="Proteomes" id="UP001549320"/>
    </source>
</evidence>
<feature type="domain" description="Guanylate cyclase" evidence="2">
    <location>
        <begin position="490"/>
        <end position="622"/>
    </location>
</feature>
<comment type="caution">
    <text evidence="3">The sequence shown here is derived from an EMBL/GenBank/DDBJ whole genome shotgun (WGS) entry which is preliminary data.</text>
</comment>
<gene>
    <name evidence="3" type="ORF">ABIE13_003442</name>
</gene>
<dbReference type="InterPro" id="IPR029787">
    <property type="entry name" value="Nucleotide_cyclase"/>
</dbReference>
<protein>
    <submittedName>
        <fullName evidence="3">Adenylate cyclase</fullName>
        <ecNumber evidence="3">4.6.1.1</ecNumber>
    </submittedName>
</protein>
<evidence type="ECO:0000256" key="1">
    <source>
        <dbReference type="SAM" id="Phobius"/>
    </source>
</evidence>
<dbReference type="RefSeq" id="WP_354445463.1">
    <property type="nucleotide sequence ID" value="NZ_JBEPSH010000006.1"/>
</dbReference>
<dbReference type="EMBL" id="JBEPSH010000006">
    <property type="protein sequence ID" value="MET4578326.1"/>
    <property type="molecule type" value="Genomic_DNA"/>
</dbReference>
<dbReference type="PANTHER" id="PTHR43081:SF1">
    <property type="entry name" value="ADENYLATE CYCLASE, TERMINAL-DIFFERENTIATION SPECIFIC"/>
    <property type="match status" value="1"/>
</dbReference>
<dbReference type="Pfam" id="PF05226">
    <property type="entry name" value="CHASE2"/>
    <property type="match status" value="1"/>
</dbReference>
<dbReference type="SMART" id="SM01080">
    <property type="entry name" value="CHASE2"/>
    <property type="match status" value="1"/>
</dbReference>
<keyword evidence="1" id="KW-1133">Transmembrane helix</keyword>
<organism evidence="3 4">
    <name type="scientific">Ottowia thiooxydans</name>
    <dbReference type="NCBI Taxonomy" id="219182"/>
    <lineage>
        <taxon>Bacteria</taxon>
        <taxon>Pseudomonadati</taxon>
        <taxon>Pseudomonadota</taxon>
        <taxon>Betaproteobacteria</taxon>
        <taxon>Burkholderiales</taxon>
        <taxon>Comamonadaceae</taxon>
        <taxon>Ottowia</taxon>
    </lineage>
</organism>
<dbReference type="Pfam" id="PF00211">
    <property type="entry name" value="Guanylate_cyc"/>
    <property type="match status" value="1"/>
</dbReference>
<dbReference type="PANTHER" id="PTHR43081">
    <property type="entry name" value="ADENYLATE CYCLASE, TERMINAL-DIFFERENTIATION SPECIFIC-RELATED"/>
    <property type="match status" value="1"/>
</dbReference>
<keyword evidence="3" id="KW-0456">Lyase</keyword>
<dbReference type="SUPFAM" id="SSF55073">
    <property type="entry name" value="Nucleotide cyclase"/>
    <property type="match status" value="1"/>
</dbReference>
<evidence type="ECO:0000313" key="3">
    <source>
        <dbReference type="EMBL" id="MET4578326.1"/>
    </source>
</evidence>
<dbReference type="InterPro" id="IPR007890">
    <property type="entry name" value="CHASE2"/>
</dbReference>
<evidence type="ECO:0000259" key="2">
    <source>
        <dbReference type="PROSITE" id="PS50125"/>
    </source>
</evidence>
<dbReference type="Gene3D" id="3.30.70.1230">
    <property type="entry name" value="Nucleotide cyclase"/>
    <property type="match status" value="1"/>
</dbReference>
<feature type="transmembrane region" description="Helical" evidence="1">
    <location>
        <begin position="428"/>
        <end position="449"/>
    </location>
</feature>
<dbReference type="GO" id="GO:0004016">
    <property type="term" value="F:adenylate cyclase activity"/>
    <property type="evidence" value="ECO:0007669"/>
    <property type="project" value="UniProtKB-EC"/>
</dbReference>
<dbReference type="InterPro" id="IPR050697">
    <property type="entry name" value="Adenylyl/Guanylyl_Cyclase_3/4"/>
</dbReference>
<keyword evidence="1" id="KW-0472">Membrane</keyword>
<sequence>MRAFKRHWIRIVATGVVVLLALLHATSIAPVESLARLDARLYDTRLQFSMPRSLDERIVIIDIDEFSLNRLGQWPWGRQRTAALVDELIERQQVSALGIDVVFAEPDHTSGLRELQALARTQLANQSGFQDWLARETPRLDNDAILAAALKNRPVTLGYYFTSDRGGRRVGTLPAPVLRSEAEVSMPGLLHWDGYGASIAPLAAAAPHAGFFNAISDPDGTVRSVPVLAEFQGAFYESLALAMLRQSLGQPPLQLERADPGEATSPLAGIRLRTDAQDLRIPVDSRATALVPYRGLGGPKGGSFQYISAADIIDGSLPASSLKGKVALLGFTAPGLMDLRTTPVGDAYPGVEIHANLISGMLDGRLARLPDYANGYEVMSILVVGVLLAFGLPMLPMALALVLGLLAAVAWLGLNTGLYLWAGLALPQATVLVMVLAALALNMAWGYCVEGRAKRELAQLFRSYVPPELVRQMLRSPEQYTMQARTEELTVMFCDMRGFTTLSETMEPRQVQALLNTVHSRLTEVIRAHNGTIDKYVGDCVMAFWGAPVPAPDHARLAVEAAFAIMKATRALNAERSEAGLPALSIGIGLSTGQMSVGDMGSNLRRAYTVVGDAVNLAARLEGLSAVYGVDIVASTTTKAQAPDFLWQELDRVRVKGRAQAVHIHTLRLREEGGDPQALEQEMALWQQLLVAWRSGDMDECEIKVNALRKLNPSYGLYQLYAQRIITHRQLPPPPDWDGTTNFEAKY</sequence>
<reference evidence="3 4" key="1">
    <citation type="submission" date="2024-06" db="EMBL/GenBank/DDBJ databases">
        <title>Sorghum-associated microbial communities from plants grown in Nebraska, USA.</title>
        <authorList>
            <person name="Schachtman D."/>
        </authorList>
    </citation>
    <scope>NUCLEOTIDE SEQUENCE [LARGE SCALE GENOMIC DNA]</scope>
    <source>
        <strain evidence="3 4">2709</strain>
    </source>
</reference>
<proteinExistence type="predicted"/>
<keyword evidence="1" id="KW-0812">Transmembrane</keyword>
<keyword evidence="4" id="KW-1185">Reference proteome</keyword>
<accession>A0ABV2QBB3</accession>